<reference evidence="2 3" key="1">
    <citation type="submission" date="2018-01" db="EMBL/GenBank/DDBJ databases">
        <title>Deinococcus koreensis sp. nov., a radiation-resistant bacterium isolated from river water.</title>
        <authorList>
            <person name="Choi A."/>
        </authorList>
    </citation>
    <scope>NUCLEOTIDE SEQUENCE [LARGE SCALE GENOMIC DNA]</scope>
    <source>
        <strain evidence="2 3">SJW1-2</strain>
    </source>
</reference>
<evidence type="ECO:0000256" key="1">
    <source>
        <dbReference type="SAM" id="SignalP"/>
    </source>
</evidence>
<evidence type="ECO:0000313" key="3">
    <source>
        <dbReference type="Proteomes" id="UP000236379"/>
    </source>
</evidence>
<dbReference type="EMBL" id="PPPD01000004">
    <property type="protein sequence ID" value="PNY79407.1"/>
    <property type="molecule type" value="Genomic_DNA"/>
</dbReference>
<accession>A0A2K3USC0</accession>
<feature type="chain" id="PRO_5014363340" evidence="1">
    <location>
        <begin position="22"/>
        <end position="138"/>
    </location>
</feature>
<protein>
    <submittedName>
        <fullName evidence="2">Uncharacterized protein</fullName>
    </submittedName>
</protein>
<sequence length="138" mass="14146">MLKKTLLTLAAALTLGTPAFAAPTIPTVAATSEGSGYQEYSALYTESSWMALELPLNLLDTGNSVMDTLSIDDSGLPAGVHIALDSVSMMGEIALLHVTVTRDDTAIAGNGMAALTVRSNGQPVATLTIPVLGAAQDE</sequence>
<keyword evidence="3" id="KW-1185">Reference proteome</keyword>
<dbReference type="Proteomes" id="UP000236379">
    <property type="component" value="Unassembled WGS sequence"/>
</dbReference>
<comment type="caution">
    <text evidence="2">The sequence shown here is derived from an EMBL/GenBank/DDBJ whole genome shotgun (WGS) entry which is preliminary data.</text>
</comment>
<evidence type="ECO:0000313" key="2">
    <source>
        <dbReference type="EMBL" id="PNY79407.1"/>
    </source>
</evidence>
<dbReference type="RefSeq" id="WP_103314235.1">
    <property type="nucleotide sequence ID" value="NZ_PPPD01000004.1"/>
</dbReference>
<proteinExistence type="predicted"/>
<feature type="signal peptide" evidence="1">
    <location>
        <begin position="1"/>
        <end position="21"/>
    </location>
</feature>
<keyword evidence="1" id="KW-0732">Signal</keyword>
<organism evidence="2 3">
    <name type="scientific">Deinococcus koreensis</name>
    <dbReference type="NCBI Taxonomy" id="2054903"/>
    <lineage>
        <taxon>Bacteria</taxon>
        <taxon>Thermotogati</taxon>
        <taxon>Deinococcota</taxon>
        <taxon>Deinococci</taxon>
        <taxon>Deinococcales</taxon>
        <taxon>Deinococcaceae</taxon>
        <taxon>Deinococcus</taxon>
    </lineage>
</organism>
<dbReference type="AlphaFoldDB" id="A0A2K3USC0"/>
<dbReference type="OrthoDB" id="72508at2"/>
<name>A0A2K3USC0_9DEIO</name>
<gene>
    <name evidence="2" type="ORF">CVO96_20020</name>
</gene>